<protein>
    <submittedName>
        <fullName evidence="1">Uncharacterized protein</fullName>
    </submittedName>
</protein>
<proteinExistence type="predicted"/>
<evidence type="ECO:0000313" key="1">
    <source>
        <dbReference type="EMBL" id="KAK4114913.1"/>
    </source>
</evidence>
<dbReference type="AlphaFoldDB" id="A0AAN6TI76"/>
<keyword evidence="2" id="KW-1185">Reference proteome</keyword>
<name>A0AAN6TI76_9PEZI</name>
<organism evidence="1 2">
    <name type="scientific">Canariomyces notabilis</name>
    <dbReference type="NCBI Taxonomy" id="2074819"/>
    <lineage>
        <taxon>Eukaryota</taxon>
        <taxon>Fungi</taxon>
        <taxon>Dikarya</taxon>
        <taxon>Ascomycota</taxon>
        <taxon>Pezizomycotina</taxon>
        <taxon>Sordariomycetes</taxon>
        <taxon>Sordariomycetidae</taxon>
        <taxon>Sordariales</taxon>
        <taxon>Chaetomiaceae</taxon>
        <taxon>Canariomyces</taxon>
    </lineage>
</organism>
<reference evidence="1" key="1">
    <citation type="journal article" date="2023" name="Mol. Phylogenet. Evol.">
        <title>Genome-scale phylogeny and comparative genomics of the fungal order Sordariales.</title>
        <authorList>
            <person name="Hensen N."/>
            <person name="Bonometti L."/>
            <person name="Westerberg I."/>
            <person name="Brannstrom I.O."/>
            <person name="Guillou S."/>
            <person name="Cros-Aarteil S."/>
            <person name="Calhoun S."/>
            <person name="Haridas S."/>
            <person name="Kuo A."/>
            <person name="Mondo S."/>
            <person name="Pangilinan J."/>
            <person name="Riley R."/>
            <person name="LaButti K."/>
            <person name="Andreopoulos B."/>
            <person name="Lipzen A."/>
            <person name="Chen C."/>
            <person name="Yan M."/>
            <person name="Daum C."/>
            <person name="Ng V."/>
            <person name="Clum A."/>
            <person name="Steindorff A."/>
            <person name="Ohm R.A."/>
            <person name="Martin F."/>
            <person name="Silar P."/>
            <person name="Natvig D.O."/>
            <person name="Lalanne C."/>
            <person name="Gautier V."/>
            <person name="Ament-Velasquez S.L."/>
            <person name="Kruys A."/>
            <person name="Hutchinson M.I."/>
            <person name="Powell A.J."/>
            <person name="Barry K."/>
            <person name="Miller A.N."/>
            <person name="Grigoriev I.V."/>
            <person name="Debuchy R."/>
            <person name="Gladieux P."/>
            <person name="Hiltunen Thoren M."/>
            <person name="Johannesson H."/>
        </authorList>
    </citation>
    <scope>NUCLEOTIDE SEQUENCE</scope>
    <source>
        <strain evidence="1">CBS 508.74</strain>
    </source>
</reference>
<reference evidence="1" key="2">
    <citation type="submission" date="2023-05" db="EMBL/GenBank/DDBJ databases">
        <authorList>
            <consortium name="Lawrence Berkeley National Laboratory"/>
            <person name="Steindorff A."/>
            <person name="Hensen N."/>
            <person name="Bonometti L."/>
            <person name="Westerberg I."/>
            <person name="Brannstrom I.O."/>
            <person name="Guillou S."/>
            <person name="Cros-Aarteil S."/>
            <person name="Calhoun S."/>
            <person name="Haridas S."/>
            <person name="Kuo A."/>
            <person name="Mondo S."/>
            <person name="Pangilinan J."/>
            <person name="Riley R."/>
            <person name="Labutti K."/>
            <person name="Andreopoulos B."/>
            <person name="Lipzen A."/>
            <person name="Chen C."/>
            <person name="Yanf M."/>
            <person name="Daum C."/>
            <person name="Ng V."/>
            <person name="Clum A."/>
            <person name="Ohm R."/>
            <person name="Martin F."/>
            <person name="Silar P."/>
            <person name="Natvig D."/>
            <person name="Lalanne C."/>
            <person name="Gautier V."/>
            <person name="Ament-Velasquez S.L."/>
            <person name="Kruys A."/>
            <person name="Hutchinson M.I."/>
            <person name="Powell A.J."/>
            <person name="Barry K."/>
            <person name="Miller A.N."/>
            <person name="Grigoriev I.V."/>
            <person name="Debuchy R."/>
            <person name="Gladieux P."/>
            <person name="Thoren M.H."/>
            <person name="Johannesson H."/>
        </authorList>
    </citation>
    <scope>NUCLEOTIDE SEQUENCE</scope>
    <source>
        <strain evidence="1">CBS 508.74</strain>
    </source>
</reference>
<dbReference type="RefSeq" id="XP_064672483.1">
    <property type="nucleotide sequence ID" value="XM_064810071.1"/>
</dbReference>
<dbReference type="Proteomes" id="UP001302812">
    <property type="component" value="Unassembled WGS sequence"/>
</dbReference>
<dbReference type="EMBL" id="MU853336">
    <property type="protein sequence ID" value="KAK4114913.1"/>
    <property type="molecule type" value="Genomic_DNA"/>
</dbReference>
<accession>A0AAN6TI76</accession>
<evidence type="ECO:0000313" key="2">
    <source>
        <dbReference type="Proteomes" id="UP001302812"/>
    </source>
</evidence>
<gene>
    <name evidence="1" type="ORF">N656DRAFT_556838</name>
</gene>
<sequence length="167" mass="18411">MLQAKALGSVGKSIPAANPDLARILPSRPGHFSVPVSCLFHRSWPKHFPGFLLTIDTESMPCRASVDLMRLNETPSQLERLSPVGLDPLLTQIWGPPGYPGLLCAQDVGMDDASDIQLAISGLLFRSFRSCCHLLDRVAGRCPQFNISRISACDRDRRSPSTWFYTS</sequence>
<comment type="caution">
    <text evidence="1">The sequence shown here is derived from an EMBL/GenBank/DDBJ whole genome shotgun (WGS) entry which is preliminary data.</text>
</comment>
<dbReference type="GeneID" id="89934195"/>